<evidence type="ECO:0000313" key="2">
    <source>
        <dbReference type="Proteomes" id="UP000011523"/>
    </source>
</evidence>
<dbReference type="PATRIC" id="fig|1227485.3.peg.3010"/>
<dbReference type="Gene3D" id="3.20.20.120">
    <property type="entry name" value="Enolase-like C-terminal domain"/>
    <property type="match status" value="1"/>
</dbReference>
<reference evidence="1 2" key="1">
    <citation type="journal article" date="2014" name="PLoS Genet.">
        <title>Phylogenetically driven sequencing of extremely halophilic archaea reveals strategies for static and dynamic osmo-response.</title>
        <authorList>
            <person name="Becker E.A."/>
            <person name="Seitzer P.M."/>
            <person name="Tritt A."/>
            <person name="Larsen D."/>
            <person name="Krusor M."/>
            <person name="Yao A.I."/>
            <person name="Wu D."/>
            <person name="Madern D."/>
            <person name="Eisen J.A."/>
            <person name="Darling A.E."/>
            <person name="Facciotti M.T."/>
        </authorList>
    </citation>
    <scope>NUCLEOTIDE SEQUENCE [LARGE SCALE GENOMIC DNA]</scope>
    <source>
        <strain evidence="1 2">DSM 14210</strain>
    </source>
</reference>
<dbReference type="Proteomes" id="UP000011523">
    <property type="component" value="Unassembled WGS sequence"/>
</dbReference>
<dbReference type="EMBL" id="AOJD01000079">
    <property type="protein sequence ID" value="ELZ32879.1"/>
    <property type="molecule type" value="Genomic_DNA"/>
</dbReference>
<name>M0DFD2_9EURY</name>
<evidence type="ECO:0000313" key="1">
    <source>
        <dbReference type="EMBL" id="ELZ32879.1"/>
    </source>
</evidence>
<dbReference type="AlphaFoldDB" id="M0DFD2"/>
<keyword evidence="2" id="KW-1185">Reference proteome</keyword>
<comment type="caution">
    <text evidence="1">The sequence shown here is derived from an EMBL/GenBank/DDBJ whole genome shotgun (WGS) entry which is preliminary data.</text>
</comment>
<accession>M0DFD2</accession>
<dbReference type="InterPro" id="IPR036849">
    <property type="entry name" value="Enolase-like_C_sf"/>
</dbReference>
<protein>
    <submittedName>
        <fullName evidence="1">Uncharacterized protein</fullName>
    </submittedName>
</protein>
<proteinExistence type="predicted"/>
<gene>
    <name evidence="1" type="ORF">C472_15379</name>
</gene>
<organism evidence="1 2">
    <name type="scientific">Halorubrum tebenquichense DSM 14210</name>
    <dbReference type="NCBI Taxonomy" id="1227485"/>
    <lineage>
        <taxon>Archaea</taxon>
        <taxon>Methanobacteriati</taxon>
        <taxon>Methanobacteriota</taxon>
        <taxon>Stenosarchaea group</taxon>
        <taxon>Halobacteria</taxon>
        <taxon>Halobacteriales</taxon>
        <taxon>Haloferacaceae</taxon>
        <taxon>Halorubrum</taxon>
    </lineage>
</organism>
<sequence>MDRRRYTSETTSGFTRTTTECRLAGDGSVGRGEDVCYKTADHDALAETEPIDLTGDWTVATLSAHLDTVDLFAPEAPTYEHYRNYRRWAIESAALDLALRQRGKTLGEALGIDPDPVRFVVSTRLGEPPTSDRIERLLALDDTREFKLDPSEEWPTDLFTTLGATDAVRIMDLKDWYGGPDPDVEPELYHDVFGMDSVIVEDAAFVPETNQLVESRAERLSFDSPIDGVESLRSLPVEPGWCNIKPSRFGSLESLFETIEYCQQAGIDLYGGGQFELASGRTAIQTLAALFYPDAPNDVAPSVFNDPGETPPYPASPLQPDVDAVGFEF</sequence>
<dbReference type="SUPFAM" id="SSF51604">
    <property type="entry name" value="Enolase C-terminal domain-like"/>
    <property type="match status" value="1"/>
</dbReference>